<comment type="caution">
    <text evidence="1">The sequence shown here is derived from an EMBL/GenBank/DDBJ whole genome shotgun (WGS) entry which is preliminary data.</text>
</comment>
<sequence>MYKLAEHASEHATEIPCKHGRYLKWSSPEGPELWLLVNTDNNVIGMIPSFSGKSKFLTSITGLVNLANDTAFEGCIHGWANPTDEDPESGDYPFLFELINKGEYDELEYPFTSEISLSAFAHEIHIYSSESEFNSHKTEEPKFAAESFIPSGLFVEDDGEPAPYAIFTGRVIESSVQTNPLTHQTYHWALVKTLGGEIDVLIDNTLVDKPIIEGGILTGSFWMNGKILTPKPAKKKNIFNVIFGGKSNK</sequence>
<organism evidence="1 2">
    <name type="scientific">Litoribrevibacter euphylliae</name>
    <dbReference type="NCBI Taxonomy" id="1834034"/>
    <lineage>
        <taxon>Bacteria</taxon>
        <taxon>Pseudomonadati</taxon>
        <taxon>Pseudomonadota</taxon>
        <taxon>Gammaproteobacteria</taxon>
        <taxon>Oceanospirillales</taxon>
        <taxon>Oceanospirillaceae</taxon>
        <taxon>Litoribrevibacter</taxon>
    </lineage>
</organism>
<gene>
    <name evidence="1" type="ORF">ACFOEK_03260</name>
</gene>
<accession>A0ABV7HD31</accession>
<protein>
    <submittedName>
        <fullName evidence="1">Uncharacterized protein</fullName>
    </submittedName>
</protein>
<keyword evidence="2" id="KW-1185">Reference proteome</keyword>
<proteinExistence type="predicted"/>
<dbReference type="Proteomes" id="UP001595476">
    <property type="component" value="Unassembled WGS sequence"/>
</dbReference>
<name>A0ABV7HD31_9GAMM</name>
<dbReference type="EMBL" id="JBHRSZ010000002">
    <property type="protein sequence ID" value="MFC3150035.1"/>
    <property type="molecule type" value="Genomic_DNA"/>
</dbReference>
<reference evidence="2" key="1">
    <citation type="journal article" date="2019" name="Int. J. Syst. Evol. Microbiol.">
        <title>The Global Catalogue of Microorganisms (GCM) 10K type strain sequencing project: providing services to taxonomists for standard genome sequencing and annotation.</title>
        <authorList>
            <consortium name="The Broad Institute Genomics Platform"/>
            <consortium name="The Broad Institute Genome Sequencing Center for Infectious Disease"/>
            <person name="Wu L."/>
            <person name="Ma J."/>
        </authorList>
    </citation>
    <scope>NUCLEOTIDE SEQUENCE [LARGE SCALE GENOMIC DNA]</scope>
    <source>
        <strain evidence="2">KCTC 52438</strain>
    </source>
</reference>
<evidence type="ECO:0000313" key="2">
    <source>
        <dbReference type="Proteomes" id="UP001595476"/>
    </source>
</evidence>
<evidence type="ECO:0000313" key="1">
    <source>
        <dbReference type="EMBL" id="MFC3150035.1"/>
    </source>
</evidence>
<dbReference type="RefSeq" id="WP_386716093.1">
    <property type="nucleotide sequence ID" value="NZ_JBHRSZ010000002.1"/>
</dbReference>